<name>A0A0G1TYR4_UNCKA</name>
<feature type="transmembrane region" description="Helical" evidence="1">
    <location>
        <begin position="77"/>
        <end position="94"/>
    </location>
</feature>
<dbReference type="EMBL" id="LCNH01000021">
    <property type="protein sequence ID" value="KKU50540.1"/>
    <property type="molecule type" value="Genomic_DNA"/>
</dbReference>
<organism evidence="2 3">
    <name type="scientific">candidate division WWE3 bacterium GW2011_GWC1_47_10</name>
    <dbReference type="NCBI Taxonomy" id="1619122"/>
    <lineage>
        <taxon>Bacteria</taxon>
        <taxon>Katanobacteria</taxon>
    </lineage>
</organism>
<feature type="transmembrane region" description="Helical" evidence="1">
    <location>
        <begin position="100"/>
        <end position="116"/>
    </location>
</feature>
<accession>A0A0G1TYR4</accession>
<dbReference type="AlphaFoldDB" id="A0A0G1TYR4"/>
<dbReference type="Proteomes" id="UP000034873">
    <property type="component" value="Unassembled WGS sequence"/>
</dbReference>
<comment type="caution">
    <text evidence="2">The sequence shown here is derived from an EMBL/GenBank/DDBJ whole genome shotgun (WGS) entry which is preliminary data.</text>
</comment>
<keyword evidence="1" id="KW-0812">Transmembrane</keyword>
<gene>
    <name evidence="2" type="ORF">UX73_C0021G0009</name>
</gene>
<keyword evidence="1" id="KW-1133">Transmembrane helix</keyword>
<keyword evidence="1" id="KW-0472">Membrane</keyword>
<evidence type="ECO:0000256" key="1">
    <source>
        <dbReference type="SAM" id="Phobius"/>
    </source>
</evidence>
<proteinExistence type="predicted"/>
<evidence type="ECO:0000313" key="3">
    <source>
        <dbReference type="Proteomes" id="UP000034873"/>
    </source>
</evidence>
<reference evidence="2 3" key="1">
    <citation type="journal article" date="2015" name="Nature">
        <title>rRNA introns, odd ribosomes, and small enigmatic genomes across a large radiation of phyla.</title>
        <authorList>
            <person name="Brown C.T."/>
            <person name="Hug L.A."/>
            <person name="Thomas B.C."/>
            <person name="Sharon I."/>
            <person name="Castelle C.J."/>
            <person name="Singh A."/>
            <person name="Wilkins M.J."/>
            <person name="Williams K.H."/>
            <person name="Banfield J.F."/>
        </authorList>
    </citation>
    <scope>NUCLEOTIDE SEQUENCE [LARGE SCALE GENOMIC DNA]</scope>
</reference>
<feature type="transmembrane region" description="Helical" evidence="1">
    <location>
        <begin position="36"/>
        <end position="56"/>
    </location>
</feature>
<evidence type="ECO:0000313" key="2">
    <source>
        <dbReference type="EMBL" id="KKU50540.1"/>
    </source>
</evidence>
<sequence length="121" mass="13365">MPGFIYTAIIATVALLALWISALINTAPNSPRNILAFLATLFAALTSLLSLPIYAWKYKRASELVNLRLLYRRSLKWAAFTSLCITGLMALKAFNVLTAINAGLFAILYLAVFLQLKRSGR</sequence>
<protein>
    <submittedName>
        <fullName evidence="2">Uncharacterized protein</fullName>
    </submittedName>
</protein>